<dbReference type="VEuPathDB" id="FungiDB:F9C07_1713"/>
<reference evidence="3" key="1">
    <citation type="journal article" date="2021" name="G3 (Bethesda)">
        <title>Chromosome assembled and annotated genome sequence of Aspergillus flavus NRRL 3357.</title>
        <authorList>
            <person name="Skerker J.M."/>
            <person name="Pianalto K.M."/>
            <person name="Mondo S.J."/>
            <person name="Yang K."/>
            <person name="Arkin A.P."/>
            <person name="Keller N.P."/>
            <person name="Grigoriev I.V."/>
            <person name="Louise Glass N.L."/>
        </authorList>
    </citation>
    <scope>NUCLEOTIDE SEQUENCE [LARGE SCALE GENOMIC DNA]</scope>
    <source>
        <strain evidence="3">ATCC 200026 / FGSC A1120 / IAM 13836 / NRRL 3357 / JCM 12722 / SRRC 167</strain>
    </source>
</reference>
<sequence>MRTIIVSLFVVVLASAIPAPIDIPNLLNPVSPASPASPVNQANPVNPVNPVKNPVGPKKVVPGTGFMVRTKRFIPGVSQLIYQLPAENIANLAKKCSTTKRICSSTEGKNNWTVECSTEVRTLLQLFIYHKVYVY</sequence>
<protein>
    <submittedName>
        <fullName evidence="2">Uncharacterized protein</fullName>
    </submittedName>
</protein>
<keyword evidence="1" id="KW-0732">Signal</keyword>
<dbReference type="OMA" id="NNWTVEC"/>
<dbReference type="AlphaFoldDB" id="A0A7U2MGQ0"/>
<proteinExistence type="predicted"/>
<feature type="chain" id="PRO_5031544276" evidence="1">
    <location>
        <begin position="17"/>
        <end position="135"/>
    </location>
</feature>
<evidence type="ECO:0000313" key="2">
    <source>
        <dbReference type="EMBL" id="QRD83362.1"/>
    </source>
</evidence>
<gene>
    <name evidence="2" type="ORF">F9C07_1713</name>
</gene>
<dbReference type="EMBL" id="CP044622">
    <property type="protein sequence ID" value="QRD83362.1"/>
    <property type="molecule type" value="Genomic_DNA"/>
</dbReference>
<evidence type="ECO:0000256" key="1">
    <source>
        <dbReference type="SAM" id="SignalP"/>
    </source>
</evidence>
<evidence type="ECO:0000313" key="3">
    <source>
        <dbReference type="Proteomes" id="UP000596276"/>
    </source>
</evidence>
<accession>A0A7U2MGQ0</accession>
<feature type="signal peptide" evidence="1">
    <location>
        <begin position="1"/>
        <end position="16"/>
    </location>
</feature>
<dbReference type="Proteomes" id="UP000596276">
    <property type="component" value="Chromosome 2"/>
</dbReference>
<name>A0A7U2MGQ0_ASPFN</name>
<keyword evidence="3" id="KW-1185">Reference proteome</keyword>
<organism evidence="2 3">
    <name type="scientific">Aspergillus flavus (strain ATCC 200026 / FGSC A1120 / IAM 13836 / NRRL 3357 / JCM 12722 / SRRC 167)</name>
    <dbReference type="NCBI Taxonomy" id="332952"/>
    <lineage>
        <taxon>Eukaryota</taxon>
        <taxon>Fungi</taxon>
        <taxon>Dikarya</taxon>
        <taxon>Ascomycota</taxon>
        <taxon>Pezizomycotina</taxon>
        <taxon>Eurotiomycetes</taxon>
        <taxon>Eurotiomycetidae</taxon>
        <taxon>Eurotiales</taxon>
        <taxon>Aspergillaceae</taxon>
        <taxon>Aspergillus</taxon>
        <taxon>Aspergillus subgen. Circumdati</taxon>
    </lineage>
</organism>